<keyword evidence="2" id="KW-1185">Reference proteome</keyword>
<comment type="caution">
    <text evidence="1">The sequence shown here is derived from an EMBL/GenBank/DDBJ whole genome shotgun (WGS) entry which is preliminary data.</text>
</comment>
<organism evidence="1 2">
    <name type="scientific">Chryseobacterium profundimaris</name>
    <dbReference type="NCBI Taxonomy" id="1387275"/>
    <lineage>
        <taxon>Bacteria</taxon>
        <taxon>Pseudomonadati</taxon>
        <taxon>Bacteroidota</taxon>
        <taxon>Flavobacteriia</taxon>
        <taxon>Flavobacteriales</taxon>
        <taxon>Weeksellaceae</taxon>
        <taxon>Chryseobacterium group</taxon>
        <taxon>Chryseobacterium</taxon>
    </lineage>
</organism>
<reference evidence="1 2" key="1">
    <citation type="submission" date="2017-05" db="EMBL/GenBank/DDBJ databases">
        <authorList>
            <person name="Varghese N."/>
            <person name="Submissions S."/>
        </authorList>
    </citation>
    <scope>NUCLEOTIDE SEQUENCE [LARGE SCALE GENOMIC DNA]</scope>
    <source>
        <strain evidence="1 2">DSM 28214</strain>
    </source>
</reference>
<sequence>MGGPWVGNLYINEIEIDNKIIINNYLEDTDFYYFVKYFEVSKKQRDNFFCIVRTNKRNLVSKISKEKFEKIYIRDIKENILFYSEGFHKNLPIINLILNFY</sequence>
<gene>
    <name evidence="1" type="ORF">SAMN06264346_1066</name>
</gene>
<dbReference type="EMBL" id="FXTZ01000006">
    <property type="protein sequence ID" value="SMP21099.1"/>
    <property type="molecule type" value="Genomic_DNA"/>
</dbReference>
<evidence type="ECO:0000313" key="2">
    <source>
        <dbReference type="Proteomes" id="UP001157960"/>
    </source>
</evidence>
<evidence type="ECO:0000313" key="1">
    <source>
        <dbReference type="EMBL" id="SMP21099.1"/>
    </source>
</evidence>
<protein>
    <submittedName>
        <fullName evidence="1">Uncharacterized protein</fullName>
    </submittedName>
</protein>
<accession>A0ABY1NXG3</accession>
<name>A0ABY1NXG3_9FLAO</name>
<proteinExistence type="predicted"/>
<dbReference type="Proteomes" id="UP001157960">
    <property type="component" value="Unassembled WGS sequence"/>
</dbReference>